<dbReference type="PANTHER" id="PTHR35526:SF3">
    <property type="entry name" value="ANTI-SIGMA-F FACTOR RSBW"/>
    <property type="match status" value="1"/>
</dbReference>
<proteinExistence type="predicted"/>
<dbReference type="InterPro" id="IPR003594">
    <property type="entry name" value="HATPase_dom"/>
</dbReference>
<keyword evidence="4" id="KW-1185">Reference proteome</keyword>
<gene>
    <name evidence="3" type="ORF">LV75_006139</name>
</gene>
<dbReference type="SUPFAM" id="SSF55874">
    <property type="entry name" value="ATPase domain of HSP90 chaperone/DNA topoisomerase II/histidine kinase"/>
    <property type="match status" value="1"/>
</dbReference>
<feature type="domain" description="Histidine kinase/HSP90-like ATPase" evidence="2">
    <location>
        <begin position="11"/>
        <end position="122"/>
    </location>
</feature>
<evidence type="ECO:0000259" key="2">
    <source>
        <dbReference type="Pfam" id="PF13581"/>
    </source>
</evidence>
<accession>A0ABT1ILT0</accession>
<dbReference type="InterPro" id="IPR050267">
    <property type="entry name" value="Anti-sigma-factor_SerPK"/>
</dbReference>
<keyword evidence="1" id="KW-0418">Kinase</keyword>
<dbReference type="Pfam" id="PF13581">
    <property type="entry name" value="HATPase_c_2"/>
    <property type="match status" value="1"/>
</dbReference>
<evidence type="ECO:0000313" key="3">
    <source>
        <dbReference type="EMBL" id="MCP2273609.1"/>
    </source>
</evidence>
<dbReference type="InterPro" id="IPR036890">
    <property type="entry name" value="HATPase_C_sf"/>
</dbReference>
<protein>
    <submittedName>
        <fullName evidence="3">Anti-sigma regulatory factor (Ser/Thr protein kinase)</fullName>
    </submittedName>
</protein>
<dbReference type="RefSeq" id="WP_253890801.1">
    <property type="nucleotide sequence ID" value="NZ_BAAAVB010000004.1"/>
</dbReference>
<reference evidence="3 4" key="1">
    <citation type="submission" date="2022-06" db="EMBL/GenBank/DDBJ databases">
        <title>Genomic Encyclopedia of Archaeal and Bacterial Type Strains, Phase II (KMG-II): from individual species to whole genera.</title>
        <authorList>
            <person name="Goeker M."/>
        </authorList>
    </citation>
    <scope>NUCLEOTIDE SEQUENCE [LARGE SCALE GENOMIC DNA]</scope>
    <source>
        <strain evidence="3 4">DSM 44255</strain>
    </source>
</reference>
<dbReference type="EMBL" id="JAMTCO010000017">
    <property type="protein sequence ID" value="MCP2273609.1"/>
    <property type="molecule type" value="Genomic_DNA"/>
</dbReference>
<sequence>MTELAVWAVTVPADPAQLHFARHALRDWLAGTGVPEGTCEDAVWSADEAMSNAIANGGRSGARSAVLGVSAHVDDAVVVVTVVDEIGWRVPASGVVLAGRGMAIVRALAEEVNLAVTDGRTTFTAWFAREGATRDHSTVERRAD</sequence>
<evidence type="ECO:0000256" key="1">
    <source>
        <dbReference type="ARBA" id="ARBA00022527"/>
    </source>
</evidence>
<name>A0ABT1ILT0_9PSEU</name>
<dbReference type="Gene3D" id="3.30.565.10">
    <property type="entry name" value="Histidine kinase-like ATPase, C-terminal domain"/>
    <property type="match status" value="1"/>
</dbReference>
<dbReference type="Proteomes" id="UP001205185">
    <property type="component" value="Unassembled WGS sequence"/>
</dbReference>
<evidence type="ECO:0000313" key="4">
    <source>
        <dbReference type="Proteomes" id="UP001205185"/>
    </source>
</evidence>
<keyword evidence="1" id="KW-0808">Transferase</keyword>
<organism evidence="3 4">
    <name type="scientific">Actinokineospora diospyrosa</name>
    <dbReference type="NCBI Taxonomy" id="103728"/>
    <lineage>
        <taxon>Bacteria</taxon>
        <taxon>Bacillati</taxon>
        <taxon>Actinomycetota</taxon>
        <taxon>Actinomycetes</taxon>
        <taxon>Pseudonocardiales</taxon>
        <taxon>Pseudonocardiaceae</taxon>
        <taxon>Actinokineospora</taxon>
    </lineage>
</organism>
<comment type="caution">
    <text evidence="3">The sequence shown here is derived from an EMBL/GenBank/DDBJ whole genome shotgun (WGS) entry which is preliminary data.</text>
</comment>
<keyword evidence="1" id="KW-0723">Serine/threonine-protein kinase</keyword>
<dbReference type="PANTHER" id="PTHR35526">
    <property type="entry name" value="ANTI-SIGMA-F FACTOR RSBW-RELATED"/>
    <property type="match status" value="1"/>
</dbReference>